<name>A0A016UQC4_9BILA</name>
<proteinExistence type="predicted"/>
<gene>
    <name evidence="1" type="primary">Acey_s0030.g2160</name>
    <name evidence="1" type="ORF">Y032_0030g2160</name>
</gene>
<evidence type="ECO:0000313" key="1">
    <source>
        <dbReference type="EMBL" id="EYC17594.1"/>
    </source>
</evidence>
<accession>A0A016UQC4</accession>
<comment type="caution">
    <text evidence="1">The sequence shown here is derived from an EMBL/GenBank/DDBJ whole genome shotgun (WGS) entry which is preliminary data.</text>
</comment>
<evidence type="ECO:0000313" key="2">
    <source>
        <dbReference type="Proteomes" id="UP000024635"/>
    </source>
</evidence>
<sequence>MDLWLSEIDENSIVLHEHPEAPVSPYITSSEFHINFVALKLVRYDAPRIGCAEIKCDGKKSTLCLIDRP</sequence>
<keyword evidence="2" id="KW-1185">Reference proteome</keyword>
<reference evidence="2" key="1">
    <citation type="journal article" date="2015" name="Nat. Genet.">
        <title>The genome and transcriptome of the zoonotic hookworm Ancylostoma ceylanicum identify infection-specific gene families.</title>
        <authorList>
            <person name="Schwarz E.M."/>
            <person name="Hu Y."/>
            <person name="Antoshechkin I."/>
            <person name="Miller M.M."/>
            <person name="Sternberg P.W."/>
            <person name="Aroian R.V."/>
        </authorList>
    </citation>
    <scope>NUCLEOTIDE SEQUENCE</scope>
    <source>
        <strain evidence="2">HY135</strain>
    </source>
</reference>
<dbReference type="EMBL" id="JARK01001366">
    <property type="protein sequence ID" value="EYC17594.1"/>
    <property type="molecule type" value="Genomic_DNA"/>
</dbReference>
<dbReference type="AlphaFoldDB" id="A0A016UQC4"/>
<protein>
    <submittedName>
        <fullName evidence="1">Uncharacterized protein</fullName>
    </submittedName>
</protein>
<organism evidence="1 2">
    <name type="scientific">Ancylostoma ceylanicum</name>
    <dbReference type="NCBI Taxonomy" id="53326"/>
    <lineage>
        <taxon>Eukaryota</taxon>
        <taxon>Metazoa</taxon>
        <taxon>Ecdysozoa</taxon>
        <taxon>Nematoda</taxon>
        <taxon>Chromadorea</taxon>
        <taxon>Rhabditida</taxon>
        <taxon>Rhabditina</taxon>
        <taxon>Rhabditomorpha</taxon>
        <taxon>Strongyloidea</taxon>
        <taxon>Ancylostomatidae</taxon>
        <taxon>Ancylostomatinae</taxon>
        <taxon>Ancylostoma</taxon>
    </lineage>
</organism>
<dbReference type="Proteomes" id="UP000024635">
    <property type="component" value="Unassembled WGS sequence"/>
</dbReference>